<reference evidence="4 5" key="1">
    <citation type="submission" date="2018-05" db="EMBL/GenBank/DDBJ databases">
        <title>complete genome sequence of Aquabacterium olei NBRC 110486.</title>
        <authorList>
            <person name="Tang B."/>
            <person name="Chang J."/>
            <person name="Zhang L."/>
            <person name="Yang H."/>
        </authorList>
    </citation>
    <scope>NUCLEOTIDE SEQUENCE [LARGE SCALE GENOMIC DNA]</scope>
    <source>
        <strain evidence="4 5">NBRC 110486</strain>
    </source>
</reference>
<evidence type="ECO:0000256" key="2">
    <source>
        <dbReference type="SAM" id="MobiDB-lite"/>
    </source>
</evidence>
<dbReference type="KEGG" id="aon:DEH84_13905"/>
<accession>A0A2U8FW09</accession>
<sequence length="481" mass="52353">MFAPSLSAARVRALTLAMASVGLMSPALANPTLADVQRQLDELRAQYDARIQALEAQLKAAQARAAQPGQSTAQALEAPADGAAPSPAPATPPATFARKARQAADNSFNPQVSLILSGVYTNLQRDPESWSIGGFQPGGEEIGPGERGLSLAESELVLSANIDPWFYGKATLAVTGDSEIEVEEAFVQTRALPDGTTVKAGRFYSGLGYLNEQHPHTWDFVDAPVVYQAMLGGQFKQDGVQGRWVLPTDQFVQLGLELGRGNGFPGTERNRNAAGALTLTAHTGGDIGISHSWRAGASWLQTSAQGREWQDTNLDGDTVRNSFTGKSRIWALDGVWKWAPNGNATRTNFKLQGEYFRRKETGNVNYALNDDGVSANSDAYRSAQSGWYVQGVYQFMPRWRVGLRHEQLDSGTVNYGGNGAFLSNPDHQPKRTSAMVDWSLSEFSRWRLQYNQDQVRLGGIKDNQIFLQYIMSLGAHGAHAF</sequence>
<dbReference type="InterPro" id="IPR023614">
    <property type="entry name" value="Porin_dom_sf"/>
</dbReference>
<evidence type="ECO:0000313" key="5">
    <source>
        <dbReference type="Proteomes" id="UP000244892"/>
    </source>
</evidence>
<evidence type="ECO:0000256" key="1">
    <source>
        <dbReference type="SAM" id="Coils"/>
    </source>
</evidence>
<evidence type="ECO:0008006" key="6">
    <source>
        <dbReference type="Google" id="ProtNLM"/>
    </source>
</evidence>
<feature type="coiled-coil region" evidence="1">
    <location>
        <begin position="33"/>
        <end position="64"/>
    </location>
</feature>
<feature type="chain" id="PRO_5015874652" description="TonB-dependent receptor" evidence="3">
    <location>
        <begin position="30"/>
        <end position="481"/>
    </location>
</feature>
<evidence type="ECO:0000256" key="3">
    <source>
        <dbReference type="SAM" id="SignalP"/>
    </source>
</evidence>
<keyword evidence="5" id="KW-1185">Reference proteome</keyword>
<name>A0A2U8FW09_9BURK</name>
<keyword evidence="3" id="KW-0732">Signal</keyword>
<dbReference type="RefSeq" id="WP_109037392.1">
    <property type="nucleotide sequence ID" value="NZ_CP029210.1"/>
</dbReference>
<feature type="region of interest" description="Disordered" evidence="2">
    <location>
        <begin position="65"/>
        <end position="102"/>
    </location>
</feature>
<gene>
    <name evidence="4" type="ORF">DEH84_13905</name>
</gene>
<organism evidence="4 5">
    <name type="scientific">Aquabacterium olei</name>
    <dbReference type="NCBI Taxonomy" id="1296669"/>
    <lineage>
        <taxon>Bacteria</taxon>
        <taxon>Pseudomonadati</taxon>
        <taxon>Pseudomonadota</taxon>
        <taxon>Betaproteobacteria</taxon>
        <taxon>Burkholderiales</taxon>
        <taxon>Aquabacterium</taxon>
    </lineage>
</organism>
<protein>
    <recommendedName>
        <fullName evidence="6">TonB-dependent receptor</fullName>
    </recommendedName>
</protein>
<dbReference type="OrthoDB" id="9788733at2"/>
<dbReference type="AlphaFoldDB" id="A0A2U8FW09"/>
<proteinExistence type="predicted"/>
<dbReference type="Proteomes" id="UP000244892">
    <property type="component" value="Chromosome"/>
</dbReference>
<dbReference type="EMBL" id="CP029210">
    <property type="protein sequence ID" value="AWI54396.1"/>
    <property type="molecule type" value="Genomic_DNA"/>
</dbReference>
<dbReference type="Gene3D" id="2.40.160.10">
    <property type="entry name" value="Porin"/>
    <property type="match status" value="1"/>
</dbReference>
<evidence type="ECO:0000313" key="4">
    <source>
        <dbReference type="EMBL" id="AWI54396.1"/>
    </source>
</evidence>
<keyword evidence="1" id="KW-0175">Coiled coil</keyword>
<dbReference type="SUPFAM" id="SSF56935">
    <property type="entry name" value="Porins"/>
    <property type="match status" value="1"/>
</dbReference>
<feature type="signal peptide" evidence="3">
    <location>
        <begin position="1"/>
        <end position="29"/>
    </location>
</feature>